<dbReference type="GO" id="GO:0046983">
    <property type="term" value="F:protein dimerization activity"/>
    <property type="evidence" value="ECO:0007669"/>
    <property type="project" value="InterPro"/>
</dbReference>
<dbReference type="Pfam" id="PF05699">
    <property type="entry name" value="Dimer_Tnp_hAT"/>
    <property type="match status" value="1"/>
</dbReference>
<keyword evidence="8" id="KW-1185">Reference proteome</keyword>
<dbReference type="EMBL" id="CAJVQA010019919">
    <property type="protein sequence ID" value="CAG8761192.1"/>
    <property type="molecule type" value="Genomic_DNA"/>
</dbReference>
<evidence type="ECO:0000256" key="3">
    <source>
        <dbReference type="ARBA" id="ARBA00022771"/>
    </source>
</evidence>
<dbReference type="PANTHER" id="PTHR46481:SF10">
    <property type="entry name" value="ZINC FINGER BED DOMAIN-CONTAINING PROTEIN 39"/>
    <property type="match status" value="1"/>
</dbReference>
<dbReference type="SUPFAM" id="SSF53098">
    <property type="entry name" value="Ribonuclease H-like"/>
    <property type="match status" value="1"/>
</dbReference>
<comment type="subcellular location">
    <subcellularLocation>
        <location evidence="1">Nucleus</location>
    </subcellularLocation>
</comment>
<evidence type="ECO:0000259" key="6">
    <source>
        <dbReference type="Pfam" id="PF05699"/>
    </source>
</evidence>
<sequence>MKTQLNLNWDYMKKNDFLEEFTNYNEQKENNGILFWGSLSTRFPILSRMACDYLGIKPSSVSSERAFSRTDFTITNNRVAISEKTVSSMILMHSWLIESQNKFSPLEDLP</sequence>
<dbReference type="InterPro" id="IPR052035">
    <property type="entry name" value="ZnF_BED_domain_contain"/>
</dbReference>
<dbReference type="PANTHER" id="PTHR46481">
    <property type="entry name" value="ZINC FINGER BED DOMAIN-CONTAINING PROTEIN 4"/>
    <property type="match status" value="1"/>
</dbReference>
<dbReference type="GO" id="GO:0005634">
    <property type="term" value="C:nucleus"/>
    <property type="evidence" value="ECO:0007669"/>
    <property type="project" value="UniProtKB-SubCell"/>
</dbReference>
<dbReference type="AlphaFoldDB" id="A0A9N9J622"/>
<organism evidence="7 8">
    <name type="scientific">Cetraspora pellucida</name>
    <dbReference type="NCBI Taxonomy" id="1433469"/>
    <lineage>
        <taxon>Eukaryota</taxon>
        <taxon>Fungi</taxon>
        <taxon>Fungi incertae sedis</taxon>
        <taxon>Mucoromycota</taxon>
        <taxon>Glomeromycotina</taxon>
        <taxon>Glomeromycetes</taxon>
        <taxon>Diversisporales</taxon>
        <taxon>Gigasporaceae</taxon>
        <taxon>Cetraspora</taxon>
    </lineage>
</organism>
<comment type="caution">
    <text evidence="7">The sequence shown here is derived from an EMBL/GenBank/DDBJ whole genome shotgun (WGS) entry which is preliminary data.</text>
</comment>
<name>A0A9N9J622_9GLOM</name>
<evidence type="ECO:0000256" key="5">
    <source>
        <dbReference type="ARBA" id="ARBA00023242"/>
    </source>
</evidence>
<protein>
    <submittedName>
        <fullName evidence="7">13025_t:CDS:1</fullName>
    </submittedName>
</protein>
<evidence type="ECO:0000256" key="4">
    <source>
        <dbReference type="ARBA" id="ARBA00022833"/>
    </source>
</evidence>
<dbReference type="InterPro" id="IPR008906">
    <property type="entry name" value="HATC_C_dom"/>
</dbReference>
<evidence type="ECO:0000313" key="7">
    <source>
        <dbReference type="EMBL" id="CAG8761192.1"/>
    </source>
</evidence>
<evidence type="ECO:0000256" key="1">
    <source>
        <dbReference type="ARBA" id="ARBA00004123"/>
    </source>
</evidence>
<keyword evidence="2" id="KW-0479">Metal-binding</keyword>
<dbReference type="InterPro" id="IPR012337">
    <property type="entry name" value="RNaseH-like_sf"/>
</dbReference>
<accession>A0A9N9J622</accession>
<evidence type="ECO:0000256" key="2">
    <source>
        <dbReference type="ARBA" id="ARBA00022723"/>
    </source>
</evidence>
<keyword evidence="3" id="KW-0863">Zinc-finger</keyword>
<feature type="domain" description="HAT C-terminal dimerisation" evidence="6">
    <location>
        <begin position="16"/>
        <end position="96"/>
    </location>
</feature>
<dbReference type="Proteomes" id="UP000789759">
    <property type="component" value="Unassembled WGS sequence"/>
</dbReference>
<dbReference type="GO" id="GO:0008270">
    <property type="term" value="F:zinc ion binding"/>
    <property type="evidence" value="ECO:0007669"/>
    <property type="project" value="UniProtKB-KW"/>
</dbReference>
<dbReference type="OrthoDB" id="2381924at2759"/>
<reference evidence="7" key="1">
    <citation type="submission" date="2021-06" db="EMBL/GenBank/DDBJ databases">
        <authorList>
            <person name="Kallberg Y."/>
            <person name="Tangrot J."/>
            <person name="Rosling A."/>
        </authorList>
    </citation>
    <scope>NUCLEOTIDE SEQUENCE</scope>
    <source>
        <strain evidence="7">FL966</strain>
    </source>
</reference>
<keyword evidence="4" id="KW-0862">Zinc</keyword>
<gene>
    <name evidence="7" type="ORF">CPELLU_LOCUS15314</name>
</gene>
<keyword evidence="5" id="KW-0539">Nucleus</keyword>
<evidence type="ECO:0000313" key="8">
    <source>
        <dbReference type="Proteomes" id="UP000789759"/>
    </source>
</evidence>
<proteinExistence type="predicted"/>